<dbReference type="EMBL" id="JALLKP010000001">
    <property type="protein sequence ID" value="KAK2197080.1"/>
    <property type="molecule type" value="Genomic_DNA"/>
</dbReference>
<evidence type="ECO:0000313" key="3">
    <source>
        <dbReference type="Proteomes" id="UP001214638"/>
    </source>
</evidence>
<dbReference type="Proteomes" id="UP001214638">
    <property type="component" value="Unassembled WGS sequence"/>
</dbReference>
<reference evidence="2" key="1">
    <citation type="journal article" date="2023" name="Nat. Microbiol.">
        <title>Babesia duncani multi-omics identifies virulence factors and drug targets.</title>
        <authorList>
            <person name="Singh P."/>
            <person name="Lonardi S."/>
            <person name="Liang Q."/>
            <person name="Vydyam P."/>
            <person name="Khabirova E."/>
            <person name="Fang T."/>
            <person name="Gihaz S."/>
            <person name="Thekkiniath J."/>
            <person name="Munshi M."/>
            <person name="Abel S."/>
            <person name="Ciampossin L."/>
            <person name="Batugedara G."/>
            <person name="Gupta M."/>
            <person name="Lu X.M."/>
            <person name="Lenz T."/>
            <person name="Chakravarty S."/>
            <person name="Cornillot E."/>
            <person name="Hu Y."/>
            <person name="Ma W."/>
            <person name="Gonzalez L.M."/>
            <person name="Sanchez S."/>
            <person name="Estrada K."/>
            <person name="Sanchez-Flores A."/>
            <person name="Montero E."/>
            <person name="Harb O.S."/>
            <person name="Le Roch K.G."/>
            <person name="Mamoun C.B."/>
        </authorList>
    </citation>
    <scope>NUCLEOTIDE SEQUENCE</scope>
    <source>
        <strain evidence="2">WA1</strain>
    </source>
</reference>
<dbReference type="Gene3D" id="1.25.10.10">
    <property type="entry name" value="Leucine-rich Repeat Variant"/>
    <property type="match status" value="4"/>
</dbReference>
<dbReference type="KEGG" id="bdw:94334375"/>
<dbReference type="GeneID" id="94334375"/>
<comment type="caution">
    <text evidence="2">The sequence shown here is derived from an EMBL/GenBank/DDBJ whole genome shotgun (WGS) entry which is preliminary data.</text>
</comment>
<dbReference type="InterPro" id="IPR016024">
    <property type="entry name" value="ARM-type_fold"/>
</dbReference>
<evidence type="ECO:0000313" key="2">
    <source>
        <dbReference type="EMBL" id="KAK2197080.1"/>
    </source>
</evidence>
<dbReference type="PANTHER" id="PTHR22895">
    <property type="entry name" value="ARMADILLO REPEAT-CONTAINING PROTEIN 6"/>
    <property type="match status" value="1"/>
</dbReference>
<dbReference type="SUPFAM" id="SSF48371">
    <property type="entry name" value="ARM repeat"/>
    <property type="match status" value="4"/>
</dbReference>
<gene>
    <name evidence="2" type="ORF">BdWA1_000077</name>
</gene>
<sequence>MAIQRVRRAADGGVATAVTSVIQNQKFKKMLIFGLRSLSDFCNPTHQLCLENALDALERNVVPSIVTAVENFADDVDLVQCASIILASMASGCMQEQEDKKYLKLLVKDGGLQAIEKILDTCPSEVDVLQNCFAFIEQLSALGGISQFSTLVGGMCKCLERVSLDTSLATKASLFFANTSSSASGCAAIKEHDGVSHLIKMCLALGNDQEACTIVEHVFKATKSMVERKDLDESCLDGIVKLIERHKNSRIVYVRGSEIIGHLISTAKLEKSLADLKHYDAGTPEHKKAINTLRCLSYISSVAEELAKTGAIVLLIDLIKKATRDLATAPEDMADVISGASRVVAAFSSNVIYAENVVQGGGVEALVAAMSACMEHPQSICAISDALTHLLRCGSEPFIRSNAIGVALPILYQLSENEDVAFSMMLYMVGASQLPELEGAFADNKVIEILCTCCQYHVANSSYQMSLIQTLKRFTSHLTDLATVYEYGGLVGISMALEHNKGNENYCAEVLGVLLTFAATPSAQQYMTAGDVTVTDAILEVMLEQSKSEIIISLAVKVLEIIVSENDVARYISELKAALSQSREDPDLCYKKLAAINGLYRITRLRQKIGTCGILPILMTSVSDWIEGDNFPNRHKLTRAAMQATVLVGGNMSECQAMISKVAELACLPQVKRMIDLEGPDDNFLLSCTNALDRLCAMERSYTPEECVETVESVLRVMKKYSDVRQAEASCLQTFNGFIQVTGKNGLDALVSTGAITSVVGYLAKVPMYVNCQLIGVALLLTCAQMDQSAVDCLLKCNTFHLLRMLNKMHNRVRKLKIMVGQLMTILMPVDAIEAEMMQLVADIEASMGTRDMVGVHSALVCLNQLLVSKEAVRIASRNNLVACITKTCDWVLANATLAEKVLVASEDDYSGKNLVDACLYEMAQINYNICQTRIGLVYLTRQKHVALNLKIYENLKAPVSSIFEDAAVSSLEGMTLLFLHDRANVENAVTHDFLAKICQTFQLVSKCPSIIRSICKCLAAICTTPGRVGSLIATRDFVALIKSLVANLTEEDDVQIKYNSLMALWELIQIKNEQLLDYFGKETNIVAALYDVVELHYNNAELMTLAAQCLVYLGAHSVITNPAKLSIVVTSINKALIANKNNAECCAALLNLLVLLANKENKELLKQCGIMETVSDVMMVHSEVDEVTQPGGVLFGIMGAECQIRALMRNVIDVVERKEETMPQQVDKLCIRLAMYLLSPLDNRQEALADTEEFFKSLNTCMAFAANNQNLMANASLVSRRLCDQVFNDPEDQFGAWAVASSGNLQQLIAILNTEYGAANVKFLCNAYRVFSACVVNPYTSDVMQSEAVQLMPITLGLLERYKANADAVHAIFEFLSLLAKSPATATLPLGNGAQIILASKHDMVAFVTDYMINHKNSDAVVIPAMDLCANLIDCGTIDTGSVSNALEAAERVCMGEVSDERKLAYMNLAAACMRQNVGNEKTLKNIMMLLNSASGSFKQSSATLGSFAALVLAAAGADLVGSLFHFGAIKMLLEMSEDTEADVDTLIKVIRGLHGCIVAHPEGTLALLKDAMPRVLVESACESPEYGHALCDLLLEGTKTKGVGQMLDTLPNFQRILGTLMELARKIGDADLESKLNNLLDAIAKDRPIKRTCQTVYTALDARKIQNKTLDIAEAIEVADDAQFLLDTMEDYTKTNLSIEKEEGKDAIYGCMAFSLLYSANNCGFLIDNGLLDILLSGLQKQRDVDILNEFCACICAGCQVNLFVSKLLTRRDAVRSIGAYLDRVHYKRDIVLGKDFESDKYEFVIINSMLLVERTAVNRKIYLSTKVTETIIEVWNSYDKGDYKESRLLRQTFRSLRKIVAEQHLELLLRCNMIARIKHIFATTTDVSVIPDALFLAGSLAVVQTIKNQICEQGMINSILDLMHKHVGNESSPNAIITNTCLALANACIGHKPSSECFVKLKGPEMNVRVLQEYRKIYEITNGASILLCNLLYKNDNLKEYYGKIGAPAALVECLKAFAGSNDPLAIRCIESLFKAISNLALYADNVGHFIEAGIEQSFHVWLKGLNKDFSNEQLKVGLQTLSNLVMDNREEYMQKFGICLIPILSVLAQDRNDSRVALLLFDILGSLCRFEPNAKLYLSNGGVERTMSVMRKMNYDSDLITLGIHLLSMQASSAQGTTKLLEMDVYSLLLSTLSFEGQGSEIFDIIIASLRCIRKLFTSAEMVYLFCSQDGLSILVTIAERYQTQPGIVVESFRLLLGMLDLTRPMDDSEAPAWENIGMTKDEMTLILKVACVCGSMENCLRMARLQRIVLSIASYFLSNSLGSETLMVNGLGVLVDNALVGYQGNLEIFLLVTVLLENCFMIPQDVRNNLITRDLLKRYKDYVSKIPTKRPEDKTLKARGTALVDALAAGSDAKLECTGTFDFQLSEWNVDPYPHGTHDLPEASKAALRKGDRLKAFLHDSKTRVGIRWRASQDLNCFEWGPEEEDFPYRVAIRRIRNIARGLKHPTLEAANQREPRKVTAANCFCIFGSPTEDFPEGLVVPIKCKSNKERDAIVELLVQWRDAASYNF</sequence>
<name>A0AAD9UPR9_9APIC</name>
<evidence type="ECO:0000256" key="1">
    <source>
        <dbReference type="ARBA" id="ARBA00022737"/>
    </source>
</evidence>
<dbReference type="PANTHER" id="PTHR22895:SF0">
    <property type="entry name" value="ARMADILLO REPEAT-CONTAINING PROTEIN 6"/>
    <property type="match status" value="1"/>
</dbReference>
<dbReference type="SMART" id="SM00185">
    <property type="entry name" value="ARM"/>
    <property type="match status" value="6"/>
</dbReference>
<accession>A0AAD9UPR9</accession>
<organism evidence="2 3">
    <name type="scientific">Babesia duncani</name>
    <dbReference type="NCBI Taxonomy" id="323732"/>
    <lineage>
        <taxon>Eukaryota</taxon>
        <taxon>Sar</taxon>
        <taxon>Alveolata</taxon>
        <taxon>Apicomplexa</taxon>
        <taxon>Aconoidasida</taxon>
        <taxon>Piroplasmida</taxon>
        <taxon>Babesiidae</taxon>
        <taxon>Babesia</taxon>
    </lineage>
</organism>
<protein>
    <submittedName>
        <fullName evidence="2">Bifunctional Armadillo-type fold/Armadillo-like helical/Armadillo repeat-containing protein 6/Armadillo</fullName>
    </submittedName>
</protein>
<dbReference type="InterPro" id="IPR000225">
    <property type="entry name" value="Armadillo"/>
</dbReference>
<dbReference type="InterPro" id="IPR011989">
    <property type="entry name" value="ARM-like"/>
</dbReference>
<keyword evidence="1" id="KW-0677">Repeat</keyword>
<dbReference type="RefSeq" id="XP_067803922.1">
    <property type="nucleotide sequence ID" value="XM_067945131.1"/>
</dbReference>
<keyword evidence="3" id="KW-1185">Reference proteome</keyword>
<proteinExistence type="predicted"/>